<keyword evidence="5 10" id="KW-0547">Nucleotide-binding</keyword>
<comment type="similarity">
    <text evidence="2 10">Belongs to the class-I aminoacyl-tRNA synthetase family.</text>
</comment>
<dbReference type="GO" id="GO:0005759">
    <property type="term" value="C:mitochondrial matrix"/>
    <property type="evidence" value="ECO:0007669"/>
    <property type="project" value="TreeGrafter"/>
</dbReference>
<dbReference type="InParanoid" id="A0A7M7KBG1"/>
<protein>
    <recommendedName>
        <fullName evidence="3">tryptophan--tRNA ligase</fullName>
        <ecNumber evidence="3">6.1.1.2</ecNumber>
    </recommendedName>
    <alternativeName>
        <fullName evidence="9">Tryptophanyl-tRNA synthetase</fullName>
    </alternativeName>
</protein>
<dbReference type="Pfam" id="PF00579">
    <property type="entry name" value="tRNA-synt_1b"/>
    <property type="match status" value="1"/>
</dbReference>
<dbReference type="InterPro" id="IPR002306">
    <property type="entry name" value="Trp-tRNA-ligase"/>
</dbReference>
<dbReference type="CTD" id="39989"/>
<dbReference type="AlphaFoldDB" id="A0A7M7KBG1"/>
<dbReference type="InterPro" id="IPR050203">
    <property type="entry name" value="Trp-tRNA_synthetase"/>
</dbReference>
<keyword evidence="7 10" id="KW-0648">Protein biosynthesis</keyword>
<evidence type="ECO:0000313" key="12">
    <source>
        <dbReference type="EnsemblMetazoa" id="XP_022663265"/>
    </source>
</evidence>
<keyword evidence="6 10" id="KW-0067">ATP-binding</keyword>
<dbReference type="PRINTS" id="PR01039">
    <property type="entry name" value="TRNASYNTHTRP"/>
</dbReference>
<dbReference type="GeneID" id="111251177"/>
<dbReference type="NCBIfam" id="TIGR00233">
    <property type="entry name" value="trpS"/>
    <property type="match status" value="1"/>
</dbReference>
<evidence type="ECO:0000256" key="9">
    <source>
        <dbReference type="ARBA" id="ARBA00030268"/>
    </source>
</evidence>
<dbReference type="EnsemblMetazoa" id="XM_022807530">
    <property type="protein sequence ID" value="XP_022663265"/>
    <property type="gene ID" value="LOC111251177"/>
</dbReference>
<dbReference type="KEGG" id="vde:111251177"/>
<dbReference type="SUPFAM" id="SSF52374">
    <property type="entry name" value="Nucleotidylyl transferase"/>
    <property type="match status" value="1"/>
</dbReference>
<dbReference type="GO" id="GO:0070183">
    <property type="term" value="P:mitochondrial tryptophanyl-tRNA aminoacylation"/>
    <property type="evidence" value="ECO:0007669"/>
    <property type="project" value="TreeGrafter"/>
</dbReference>
<evidence type="ECO:0000256" key="10">
    <source>
        <dbReference type="RuleBase" id="RU363036"/>
    </source>
</evidence>
<evidence type="ECO:0000256" key="5">
    <source>
        <dbReference type="ARBA" id="ARBA00022741"/>
    </source>
</evidence>
<organism evidence="12 13">
    <name type="scientific">Varroa destructor</name>
    <name type="common">Honeybee mite</name>
    <dbReference type="NCBI Taxonomy" id="109461"/>
    <lineage>
        <taxon>Eukaryota</taxon>
        <taxon>Metazoa</taxon>
        <taxon>Ecdysozoa</taxon>
        <taxon>Arthropoda</taxon>
        <taxon>Chelicerata</taxon>
        <taxon>Arachnida</taxon>
        <taxon>Acari</taxon>
        <taxon>Parasitiformes</taxon>
        <taxon>Mesostigmata</taxon>
        <taxon>Gamasina</taxon>
        <taxon>Dermanyssoidea</taxon>
        <taxon>Varroidae</taxon>
        <taxon>Varroa</taxon>
    </lineage>
</organism>
<feature type="region of interest" description="Disordered" evidence="11">
    <location>
        <begin position="199"/>
        <end position="218"/>
    </location>
</feature>
<dbReference type="PANTHER" id="PTHR43766">
    <property type="entry name" value="TRYPTOPHAN--TRNA LIGASE, MITOCHONDRIAL"/>
    <property type="match status" value="1"/>
</dbReference>
<dbReference type="InterPro" id="IPR014729">
    <property type="entry name" value="Rossmann-like_a/b/a_fold"/>
</dbReference>
<dbReference type="PANTHER" id="PTHR43766:SF1">
    <property type="entry name" value="TRYPTOPHAN--TRNA LIGASE, MITOCHONDRIAL"/>
    <property type="match status" value="1"/>
</dbReference>
<sequence>MATIARFSRKVFSGIQPTGVPHLGNYFGAITQWTALQEEVETKCLYSVVDLHSVTVPHYDPKALQEKIEVTTASLLACGVRSDTLFLQSMVPEHGQLCWLFNCISTMNKMYHFPQFKEKSQGMRETPLGLYLYPILQSADVLLYKGTHVPVGQDQLPHIHLINDIAHTFNKRFGKNIFPKCKPILDTKSSRLRDLRYPDKKMSKSADPKGKIDLNESPDNIRSKIKKSMTDCQSEITFEPETRPGVSNLVLIHSLCSGKSTAEIVASAKGIDTGQYKEAVAIAVIERLTPIRARMNELLQNRSYLWQLLKTNSEALRPEAQSTLEEARIAMGMMRSTS</sequence>
<dbReference type="OrthoDB" id="15808at2759"/>
<dbReference type="Gene3D" id="3.40.50.620">
    <property type="entry name" value="HUPs"/>
    <property type="match status" value="1"/>
</dbReference>
<dbReference type="GO" id="GO:0005524">
    <property type="term" value="F:ATP binding"/>
    <property type="evidence" value="ECO:0007669"/>
    <property type="project" value="UniProtKB-KW"/>
</dbReference>
<keyword evidence="8 10" id="KW-0030">Aminoacyl-tRNA synthetase</keyword>
<dbReference type="EC" id="6.1.1.2" evidence="3"/>
<keyword evidence="4 10" id="KW-0436">Ligase</keyword>
<evidence type="ECO:0000256" key="4">
    <source>
        <dbReference type="ARBA" id="ARBA00022598"/>
    </source>
</evidence>
<evidence type="ECO:0000256" key="1">
    <source>
        <dbReference type="ARBA" id="ARBA00004173"/>
    </source>
</evidence>
<dbReference type="RefSeq" id="XP_022663265.1">
    <property type="nucleotide sequence ID" value="XM_022807530.1"/>
</dbReference>
<evidence type="ECO:0000256" key="2">
    <source>
        <dbReference type="ARBA" id="ARBA00005594"/>
    </source>
</evidence>
<dbReference type="Proteomes" id="UP000594260">
    <property type="component" value="Unplaced"/>
</dbReference>
<accession>A0A7M7KBG1</accession>
<evidence type="ECO:0000313" key="13">
    <source>
        <dbReference type="Proteomes" id="UP000594260"/>
    </source>
</evidence>
<dbReference type="CDD" id="cd00806">
    <property type="entry name" value="TrpRS_core"/>
    <property type="match status" value="1"/>
</dbReference>
<dbReference type="GO" id="GO:0004830">
    <property type="term" value="F:tryptophan-tRNA ligase activity"/>
    <property type="evidence" value="ECO:0007669"/>
    <property type="project" value="UniProtKB-EC"/>
</dbReference>
<reference evidence="12" key="1">
    <citation type="submission" date="2021-01" db="UniProtKB">
        <authorList>
            <consortium name="EnsemblMetazoa"/>
        </authorList>
    </citation>
    <scope>IDENTIFICATION</scope>
</reference>
<comment type="subcellular location">
    <subcellularLocation>
        <location evidence="1">Mitochondrion</location>
    </subcellularLocation>
</comment>
<evidence type="ECO:0000256" key="11">
    <source>
        <dbReference type="SAM" id="MobiDB-lite"/>
    </source>
</evidence>
<keyword evidence="13" id="KW-1185">Reference proteome</keyword>
<dbReference type="InterPro" id="IPR001412">
    <property type="entry name" value="aa-tRNA-synth_I_CS"/>
</dbReference>
<dbReference type="FunCoup" id="A0A7M7KBG1">
    <property type="interactions" value="206"/>
</dbReference>
<name>A0A7M7KBG1_VARDE</name>
<dbReference type="PROSITE" id="PS00178">
    <property type="entry name" value="AA_TRNA_LIGASE_I"/>
    <property type="match status" value="1"/>
</dbReference>
<evidence type="ECO:0000256" key="7">
    <source>
        <dbReference type="ARBA" id="ARBA00022917"/>
    </source>
</evidence>
<proteinExistence type="inferred from homology"/>
<dbReference type="Gene3D" id="1.10.240.10">
    <property type="entry name" value="Tyrosyl-Transfer RNA Synthetase"/>
    <property type="match status" value="1"/>
</dbReference>
<evidence type="ECO:0000256" key="6">
    <source>
        <dbReference type="ARBA" id="ARBA00022840"/>
    </source>
</evidence>
<evidence type="ECO:0000256" key="8">
    <source>
        <dbReference type="ARBA" id="ARBA00023146"/>
    </source>
</evidence>
<dbReference type="InterPro" id="IPR002305">
    <property type="entry name" value="aa-tRNA-synth_Ic"/>
</dbReference>
<dbReference type="OMA" id="GWGQFKP"/>
<evidence type="ECO:0000256" key="3">
    <source>
        <dbReference type="ARBA" id="ARBA00013161"/>
    </source>
</evidence>
<dbReference type="FunFam" id="1.10.240.10:FF:000002">
    <property type="entry name" value="Tryptophan--tRNA ligase"/>
    <property type="match status" value="1"/>
</dbReference>